<dbReference type="SUPFAM" id="SSF55103">
    <property type="entry name" value="FAD-linked oxidases, C-terminal domain"/>
    <property type="match status" value="1"/>
</dbReference>
<dbReference type="InterPro" id="IPR006094">
    <property type="entry name" value="Oxid_FAD_bind_N"/>
</dbReference>
<dbReference type="EMBL" id="CP042304">
    <property type="protein sequence ID" value="QDZ11344.1"/>
    <property type="molecule type" value="Genomic_DNA"/>
</dbReference>
<dbReference type="InterPro" id="IPR012951">
    <property type="entry name" value="BBE"/>
</dbReference>
<name>A0A5B8LUK8_9HYPH</name>
<dbReference type="Gene3D" id="3.30.43.10">
    <property type="entry name" value="Uridine Diphospho-n-acetylenolpyruvylglucosamine Reductase, domain 2"/>
    <property type="match status" value="1"/>
</dbReference>
<keyword evidence="5" id="KW-0560">Oxidoreductase</keyword>
<evidence type="ECO:0000256" key="4">
    <source>
        <dbReference type="ARBA" id="ARBA00022827"/>
    </source>
</evidence>
<dbReference type="Pfam" id="PF08031">
    <property type="entry name" value="BBE"/>
    <property type="match status" value="1"/>
</dbReference>
<dbReference type="InterPro" id="IPR050416">
    <property type="entry name" value="FAD-linked_Oxidoreductase"/>
</dbReference>
<protein>
    <submittedName>
        <fullName evidence="7">FAD-binding oxidoreductase</fullName>
    </submittedName>
</protein>
<dbReference type="Pfam" id="PF01565">
    <property type="entry name" value="FAD_binding_4"/>
    <property type="match status" value="1"/>
</dbReference>
<feature type="domain" description="FAD-binding PCMH-type" evidence="6">
    <location>
        <begin position="41"/>
        <end position="211"/>
    </location>
</feature>
<proteinExistence type="inferred from homology"/>
<dbReference type="SUPFAM" id="SSF56176">
    <property type="entry name" value="FAD-binding/transporter-associated domain-like"/>
    <property type="match status" value="1"/>
</dbReference>
<dbReference type="InterPro" id="IPR016164">
    <property type="entry name" value="FAD-linked_Oxase-like_C"/>
</dbReference>
<dbReference type="PROSITE" id="PS00862">
    <property type="entry name" value="OX2_COVAL_FAD"/>
    <property type="match status" value="1"/>
</dbReference>
<dbReference type="GO" id="GO:0016491">
    <property type="term" value="F:oxidoreductase activity"/>
    <property type="evidence" value="ECO:0007669"/>
    <property type="project" value="UniProtKB-KW"/>
</dbReference>
<evidence type="ECO:0000256" key="5">
    <source>
        <dbReference type="ARBA" id="ARBA00023002"/>
    </source>
</evidence>
<dbReference type="GO" id="GO:0071949">
    <property type="term" value="F:FAD binding"/>
    <property type="evidence" value="ECO:0007669"/>
    <property type="project" value="InterPro"/>
</dbReference>
<evidence type="ECO:0000256" key="1">
    <source>
        <dbReference type="ARBA" id="ARBA00001974"/>
    </source>
</evidence>
<reference evidence="7 8" key="1">
    <citation type="submission" date="2019-07" db="EMBL/GenBank/DDBJ databases">
        <title>Full genome sequence of Devosia sp. Gsoil 520.</title>
        <authorList>
            <person name="Im W.-T."/>
        </authorList>
    </citation>
    <scope>NUCLEOTIDE SEQUENCE [LARGE SCALE GENOMIC DNA]</scope>
    <source>
        <strain evidence="7 8">Gsoil 520</strain>
    </source>
</reference>
<evidence type="ECO:0000313" key="7">
    <source>
        <dbReference type="EMBL" id="QDZ11344.1"/>
    </source>
</evidence>
<dbReference type="PANTHER" id="PTHR42973:SF39">
    <property type="entry name" value="FAD-BINDING PCMH-TYPE DOMAIN-CONTAINING PROTEIN"/>
    <property type="match status" value="1"/>
</dbReference>
<keyword evidence="4" id="KW-0274">FAD</keyword>
<organism evidence="7 8">
    <name type="scientific">Devosia ginsengisoli</name>
    <dbReference type="NCBI Taxonomy" id="400770"/>
    <lineage>
        <taxon>Bacteria</taxon>
        <taxon>Pseudomonadati</taxon>
        <taxon>Pseudomonadota</taxon>
        <taxon>Alphaproteobacteria</taxon>
        <taxon>Hyphomicrobiales</taxon>
        <taxon>Devosiaceae</taxon>
        <taxon>Devosia</taxon>
    </lineage>
</organism>
<dbReference type="Gene3D" id="3.30.465.10">
    <property type="match status" value="1"/>
</dbReference>
<dbReference type="OrthoDB" id="9775082at2"/>
<dbReference type="InterPro" id="IPR006093">
    <property type="entry name" value="Oxy_OxRdtase_FAD_BS"/>
</dbReference>
<dbReference type="AlphaFoldDB" id="A0A5B8LUK8"/>
<evidence type="ECO:0000313" key="8">
    <source>
        <dbReference type="Proteomes" id="UP000315364"/>
    </source>
</evidence>
<sequence length="458" mass="48394">MNTHLSPRPDIASLARTLAGRVTLPGNPEYDESRAVLFDPAGCRPAAVARVAHADDVSQVIGFAREHGFDIAVRGGGHSSSGHGTVDGGIVIDLRDLNDVSVDEASKTVWVGGGATVGATLKALEPHGLVVGFGDSGDVGVGGIVTGGGVGYLSRLHGVTVDSVLSAEVVLADGRVVMASAQNEPDLFWAIRGGGGNFGVLTRIQFQAQELPAFSGGMLVLPGTAEAIAAFTAAAQTAPDALSAIAMVMPAPPAPFIPEAMRDQLIIFALMAYAGPDDMAGAALAPFRALGPILDTVKPGPFLDLYEGPGGEPPGLPETRTLFVDRISKDNARTIAGFLTESDSAMRMVQIRVLGGAVNRVPAEDTAYGHRDAQVMLFLANFYSDQADRPQRVEWVEDLMSALRQDNEGVYVNFLGDEGAARTRNAYPGKSWDRLRRIKRQYDPDNVFRRNQNIPPAE</sequence>
<dbReference type="InterPro" id="IPR016167">
    <property type="entry name" value="FAD-bd_PCMH_sub1"/>
</dbReference>
<dbReference type="Gene3D" id="3.40.462.20">
    <property type="match status" value="1"/>
</dbReference>
<dbReference type="PROSITE" id="PS51387">
    <property type="entry name" value="FAD_PCMH"/>
    <property type="match status" value="1"/>
</dbReference>
<keyword evidence="8" id="KW-1185">Reference proteome</keyword>
<gene>
    <name evidence="7" type="ORF">FPZ08_11585</name>
</gene>
<dbReference type="InterPro" id="IPR016169">
    <property type="entry name" value="FAD-bd_PCMH_sub2"/>
</dbReference>
<accession>A0A5B8LUK8</accession>
<dbReference type="InterPro" id="IPR036318">
    <property type="entry name" value="FAD-bd_PCMH-like_sf"/>
</dbReference>
<dbReference type="PANTHER" id="PTHR42973">
    <property type="entry name" value="BINDING OXIDOREDUCTASE, PUTATIVE (AFU_ORTHOLOGUE AFUA_1G17690)-RELATED"/>
    <property type="match status" value="1"/>
</dbReference>
<dbReference type="KEGG" id="dea:FPZ08_11585"/>
<comment type="similarity">
    <text evidence="2">Belongs to the oxygen-dependent FAD-linked oxidoreductase family.</text>
</comment>
<dbReference type="InterPro" id="IPR016166">
    <property type="entry name" value="FAD-bd_PCMH"/>
</dbReference>
<evidence type="ECO:0000256" key="3">
    <source>
        <dbReference type="ARBA" id="ARBA00022630"/>
    </source>
</evidence>
<evidence type="ECO:0000256" key="2">
    <source>
        <dbReference type="ARBA" id="ARBA00005466"/>
    </source>
</evidence>
<dbReference type="RefSeq" id="WP_146290166.1">
    <property type="nucleotide sequence ID" value="NZ_CP042304.1"/>
</dbReference>
<evidence type="ECO:0000259" key="6">
    <source>
        <dbReference type="PROSITE" id="PS51387"/>
    </source>
</evidence>
<comment type="cofactor">
    <cofactor evidence="1">
        <name>FAD</name>
        <dbReference type="ChEBI" id="CHEBI:57692"/>
    </cofactor>
</comment>
<dbReference type="Proteomes" id="UP000315364">
    <property type="component" value="Chromosome"/>
</dbReference>
<keyword evidence="3" id="KW-0285">Flavoprotein</keyword>